<reference evidence="10 11" key="1">
    <citation type="submission" date="2010-07" db="EMBL/GenBank/DDBJ databases">
        <authorList>
            <person name="Sid Ahmed O."/>
        </authorList>
    </citation>
    <scope>NUCLEOTIDE SEQUENCE [LARGE SCALE GENOMIC DNA]</scope>
    <source>
        <strain evidence="10 11">TX4248</strain>
    </source>
</reference>
<keyword evidence="4" id="KW-0964">Secreted</keyword>
<evidence type="ECO:0000256" key="2">
    <source>
        <dbReference type="ARBA" id="ARBA00007257"/>
    </source>
</evidence>
<evidence type="ECO:0000256" key="3">
    <source>
        <dbReference type="ARBA" id="ARBA00022512"/>
    </source>
</evidence>
<dbReference type="Pfam" id="PF05737">
    <property type="entry name" value="Collagen_bind"/>
    <property type="match status" value="5"/>
</dbReference>
<evidence type="ECO:0000313" key="10">
    <source>
        <dbReference type="EMBL" id="EFM83227.1"/>
    </source>
</evidence>
<protein>
    <submittedName>
        <fullName evidence="10">LPXTG-motif cell wall anchor domain protein</fullName>
    </submittedName>
</protein>
<evidence type="ECO:0000256" key="8">
    <source>
        <dbReference type="SAM" id="Phobius"/>
    </source>
</evidence>
<keyword evidence="8" id="KW-0812">Transmembrane</keyword>
<dbReference type="InterPro" id="IPR019931">
    <property type="entry name" value="LPXTG_anchor"/>
</dbReference>
<dbReference type="HOGENOM" id="CLU_000297_1_0_9"/>
<evidence type="ECO:0000256" key="4">
    <source>
        <dbReference type="ARBA" id="ARBA00022525"/>
    </source>
</evidence>
<keyword evidence="5" id="KW-0732">Signal</keyword>
<organism evidence="10 11">
    <name type="scientific">Enterococcus faecalis TX4248</name>
    <dbReference type="NCBI Taxonomy" id="749495"/>
    <lineage>
        <taxon>Bacteria</taxon>
        <taxon>Bacillati</taxon>
        <taxon>Bacillota</taxon>
        <taxon>Bacilli</taxon>
        <taxon>Lactobacillales</taxon>
        <taxon>Enterococcaceae</taxon>
        <taxon>Enterococcus</taxon>
    </lineage>
</organism>
<dbReference type="InterPro" id="IPR013783">
    <property type="entry name" value="Ig-like_fold"/>
</dbReference>
<dbReference type="PROSITE" id="PS50847">
    <property type="entry name" value="GRAM_POS_ANCHORING"/>
    <property type="match status" value="1"/>
</dbReference>
<comment type="subcellular location">
    <subcellularLocation>
        <location evidence="1">Secreted</location>
        <location evidence="1">Cell wall</location>
        <topology evidence="1">Peptidoglycan-anchor</topology>
    </subcellularLocation>
</comment>
<comment type="caution">
    <text evidence="10">The sequence shown here is derived from an EMBL/GenBank/DDBJ whole genome shotgun (WGS) entry which is preliminary data.</text>
</comment>
<dbReference type="Proteomes" id="UP000004846">
    <property type="component" value="Unassembled WGS sequence"/>
</dbReference>
<dbReference type="InterPro" id="IPR008966">
    <property type="entry name" value="Adhesion_dom_sf"/>
</dbReference>
<name>A0A125W7H0_ENTFL</name>
<feature type="compositionally biased region" description="Polar residues" evidence="7">
    <location>
        <begin position="164"/>
        <end position="191"/>
    </location>
</feature>
<dbReference type="Gene3D" id="2.60.40.1280">
    <property type="match status" value="1"/>
</dbReference>
<dbReference type="PANTHER" id="PTHR36108">
    <property type="entry name" value="COLOSSIN-B-RELATED"/>
    <property type="match status" value="1"/>
</dbReference>
<feature type="compositionally biased region" description="Low complexity" evidence="7">
    <location>
        <begin position="150"/>
        <end position="163"/>
    </location>
</feature>
<dbReference type="SUPFAM" id="SSF49401">
    <property type="entry name" value="Bacterial adhesins"/>
    <property type="match status" value="6"/>
</dbReference>
<evidence type="ECO:0000313" key="11">
    <source>
        <dbReference type="Proteomes" id="UP000004846"/>
    </source>
</evidence>
<dbReference type="PANTHER" id="PTHR36108:SF13">
    <property type="entry name" value="COLOSSIN-B-RELATED"/>
    <property type="match status" value="1"/>
</dbReference>
<dbReference type="NCBIfam" id="TIGR01167">
    <property type="entry name" value="LPXTG_anchor"/>
    <property type="match status" value="1"/>
</dbReference>
<feature type="domain" description="Gram-positive cocci surface proteins LPxTG" evidence="9">
    <location>
        <begin position="2003"/>
        <end position="2035"/>
    </location>
</feature>
<keyword evidence="6" id="KW-0572">Peptidoglycan-anchor</keyword>
<feature type="region of interest" description="Disordered" evidence="7">
    <location>
        <begin position="141"/>
        <end position="214"/>
    </location>
</feature>
<evidence type="ECO:0000256" key="7">
    <source>
        <dbReference type="SAM" id="MobiDB-lite"/>
    </source>
</evidence>
<dbReference type="Gene3D" id="2.60.40.740">
    <property type="match status" value="5"/>
</dbReference>
<keyword evidence="8" id="KW-0472">Membrane</keyword>
<dbReference type="GO" id="GO:0005518">
    <property type="term" value="F:collagen binding"/>
    <property type="evidence" value="ECO:0007669"/>
    <property type="project" value="InterPro"/>
</dbReference>
<dbReference type="InterPro" id="IPR011252">
    <property type="entry name" value="Fibrogen-bd_dom1"/>
</dbReference>
<dbReference type="EMBL" id="AEBR01000030">
    <property type="protein sequence ID" value="EFM83227.1"/>
    <property type="molecule type" value="Genomic_DNA"/>
</dbReference>
<dbReference type="SUPFAM" id="SSF49478">
    <property type="entry name" value="Cna protein B-type domain"/>
    <property type="match status" value="6"/>
</dbReference>
<dbReference type="Pfam" id="PF17961">
    <property type="entry name" value="Big_8"/>
    <property type="match status" value="1"/>
</dbReference>
<dbReference type="GO" id="GO:0007155">
    <property type="term" value="P:cell adhesion"/>
    <property type="evidence" value="ECO:0007669"/>
    <property type="project" value="InterPro"/>
</dbReference>
<sequence>MKEMRKNGPMVNRWLYGLMCLLLVLNYGTPLMALAEDVNSDGQLMLGEVKQTSQQEMTLALQGKAQPVTQEVVVHYSANVSIKAAHWAAPNNTRKIQVDDQKKQIQIELNQQALADTLVLTLNPTATEDVTFSYGQQQRALTLNTGTDPTESTAITSSPAASANEGSTEEASTNSSAPRSSEETVASTTKAIESKTTESTTVKPRVAGPTDISDYFTGDETTIIDNFEDPIYLNPDGTPATPPYKEDVTIHWNFNWSIPEDVREQMKAGDYFEFQLPGNLKPNKPGSGDLVDAEGNVYGTYTISEDGTVRFTFNERITSESDIHGDFSLDTHLNDSDGRGPGDWVIDIPTQEDLPPVVIPIVPDTEQQIDKQGHFDRTPNPSAITWTVDINQAMKDQTNPTVTETWPTGNTFKSVKVYELVMNLDGTIKEVGRELSPDEYTVDKNGNVTIKGDTNKAYRLEYQTTIDEAVIPDGGGDVPFKNHATLTSDNNPNGLDAEATVTATYGKMLDKRNIDYDETNQEFTWEINYNYGEQIIPKDQAVITDTMGDNLTFEPDSLHLYSVTFDDKGNEVVGAELVEGKDYKVVINGDGSFAIDFLHDVNGAVKIDYKTKVDGIVEGDVAVNNRVDVGTGQHSEGDGTASQQNIIKNTGAVDYQNSTIGWTLAVNQNNYLMENAVITDTYEPVPGLTMVPNSLVVKDTTTGAQLTLGKDYMVEITRNAEGETGFKLSFMGAYAKTSDAFYVTYTTFFDVTELDANNPALDHYRNTAAIDWMDEAGNNHHSEDSKPFKPLPAFDLNAQKSGVYNAVTKEITWTLAVNLSNNRLVDAFLTDPILANQTYLAGSLKVYEGNTKPDGSVEKVKPTQPLTDITMEEPSEKNQNTWRVDFPNDSRTYVIEFKTSVDEKVIEGSASYDNTASYTNQGSSRDVTGKVSIQHGGESVKKGGEYHKDDPDHVYWHVMINGAQSVLDDVVITDTPSPNQVLDPESLVIYGTNVTEDGTITPDKSVILEEGKDYTLEVTTDNETGQQKIVVKMAHIEAPYYMEYRSLVTSSAAGSTDTVSNQVSITGNGSEVVHGDDNGDVVVDIDHSGGHATGTKGKIQLKKTAMDGTTILAGAHFQIWDQAKTQVLREGTVDATGVITFGGLPQGQYILVETKAPEGYTVSDELAKGRVITIDEETSAEGAQPTIIKNDVNKVFLEKMDEKGKKLVNARFKLEHAVTTPFTHWEEVPLAPDRTNANGQLEVDSLKPGLYQFTEIEAPTGYLLDTTPKRFIVTQNTSGQIRDVHVKMLNYQGSAELIKKDQAGNPLAGAEFSVLDTTGQAVREHLVSDANGKVTVTDLAPGKYQFVETKAPAGYLLNTEPSAFTIAASDRGKPATVIATANFVNYQGTAKLIKKDVNGHLLSGATFKVLDAKGETIQTGLTTNNQGEIVAEHLAPGKYRFVETKAPTGYLLNTTPVPFEIAEKNAGKPAVVVASDNFVNYKGAFQIVKTNSADQPLAGAVFELYDHNKQSLGITATSGKDGKIIFRDLAPGTYYYKEIKAPKLPDGADYIIYPELVKVEIRGDFKGDPEIFQLGAFANFKGRAVFKKIDANANPLPGTIFKLYRIENGEKIFEREVTAEKDGSLAMEDLGAGSYELDEMDATDGYIVNKQPIYFVVKKNSNDKQPLDELEFVNYQAEVTGRKVNEQGQTLAGAVFAIYNADNQNQPQGSPITFLNRAGEKVSEITTEKTGEIYAKGLNEGHYVLVETKAPTGYLLDTTPHPFDVTAQLGKEQPIALGDLINYQGTAQLTKENETGEALAGAVFKVIDETGQTVAGQANLMSDKQGKVIAKNLAPGTYRFVETQAPTGYLLNETPSASFTIAKDNQGKPATVVLKAPFINYQGAAKLVKIDQQKNALAGAEFKVTDAETGQTVARSLRSDNQGLVQVNHLQPGKYTFVETKAPDGYQLSKQAVAFTIAATAKDKPELVDAGTFVNEKQPVSKKTKPNQPTTKQAARETGWLDLPKTNTKVNYFFVFIGLLLVSLASWLFYKKSKK</sequence>
<dbReference type="Pfam" id="PF17802">
    <property type="entry name" value="SpaA"/>
    <property type="match status" value="9"/>
</dbReference>
<proteinExistence type="inferred from homology"/>
<dbReference type="Gene3D" id="2.60.40.10">
    <property type="entry name" value="Immunoglobulins"/>
    <property type="match status" value="9"/>
</dbReference>
<evidence type="ECO:0000256" key="5">
    <source>
        <dbReference type="ARBA" id="ARBA00022729"/>
    </source>
</evidence>
<evidence type="ECO:0000256" key="1">
    <source>
        <dbReference type="ARBA" id="ARBA00004168"/>
    </source>
</evidence>
<keyword evidence="8" id="KW-1133">Transmembrane helix</keyword>
<evidence type="ECO:0000259" key="9">
    <source>
        <dbReference type="PROSITE" id="PS50847"/>
    </source>
</evidence>
<comment type="similarity">
    <text evidence="2">Belongs to the serine-aspartate repeat-containing protein (SDr) family.</text>
</comment>
<keyword evidence="3" id="KW-0134">Cell wall</keyword>
<dbReference type="InterPro" id="IPR041171">
    <property type="entry name" value="SDR_Ig"/>
</dbReference>
<gene>
    <name evidence="10" type="ORF">HMPREF9498_01135</name>
</gene>
<dbReference type="InterPro" id="IPR041033">
    <property type="entry name" value="SpaA_PFL_dom_1"/>
</dbReference>
<evidence type="ECO:0000256" key="6">
    <source>
        <dbReference type="ARBA" id="ARBA00023088"/>
    </source>
</evidence>
<accession>A0A125W7H0</accession>
<dbReference type="InterPro" id="IPR008456">
    <property type="entry name" value="Collagen-bd_dom"/>
</dbReference>
<feature type="transmembrane region" description="Helical" evidence="8">
    <location>
        <begin position="2012"/>
        <end position="2030"/>
    </location>
</feature>